<protein>
    <submittedName>
        <fullName evidence="2">Uncharacterized protein</fullName>
    </submittedName>
</protein>
<dbReference type="InParanoid" id="Q2H6D7"/>
<feature type="compositionally biased region" description="Basic and acidic residues" evidence="1">
    <location>
        <begin position="35"/>
        <end position="47"/>
    </location>
</feature>
<dbReference type="AlphaFoldDB" id="Q2H6D7"/>
<keyword evidence="3" id="KW-1185">Reference proteome</keyword>
<proteinExistence type="predicted"/>
<accession>Q2H6D7</accession>
<organism evidence="2 3">
    <name type="scientific">Chaetomium globosum (strain ATCC 6205 / CBS 148.51 / DSM 1962 / NBRC 6347 / NRRL 1970)</name>
    <name type="common">Soil fungus</name>
    <dbReference type="NCBI Taxonomy" id="306901"/>
    <lineage>
        <taxon>Eukaryota</taxon>
        <taxon>Fungi</taxon>
        <taxon>Dikarya</taxon>
        <taxon>Ascomycota</taxon>
        <taxon>Pezizomycotina</taxon>
        <taxon>Sordariomycetes</taxon>
        <taxon>Sordariomycetidae</taxon>
        <taxon>Sordariales</taxon>
        <taxon>Chaetomiaceae</taxon>
        <taxon>Chaetomium</taxon>
    </lineage>
</organism>
<dbReference type="EMBL" id="CH408031">
    <property type="protein sequence ID" value="EAQ89159.1"/>
    <property type="molecule type" value="Genomic_DNA"/>
</dbReference>
<dbReference type="Proteomes" id="UP000001056">
    <property type="component" value="Unassembled WGS sequence"/>
</dbReference>
<evidence type="ECO:0000313" key="2">
    <source>
        <dbReference type="EMBL" id="EAQ89159.1"/>
    </source>
</evidence>
<dbReference type="VEuPathDB" id="FungiDB:CHGG_05778"/>
<reference evidence="3" key="1">
    <citation type="journal article" date="2015" name="Genome Announc.">
        <title>Draft genome sequence of the cellulolytic fungus Chaetomium globosum.</title>
        <authorList>
            <person name="Cuomo C.A."/>
            <person name="Untereiner W.A."/>
            <person name="Ma L.-J."/>
            <person name="Grabherr M."/>
            <person name="Birren B.W."/>
        </authorList>
    </citation>
    <scope>NUCLEOTIDE SEQUENCE [LARGE SCALE GENOMIC DNA]</scope>
    <source>
        <strain evidence="3">ATCC 6205 / CBS 148.51 / DSM 1962 / NBRC 6347 / NRRL 1970</strain>
    </source>
</reference>
<gene>
    <name evidence="2" type="ORF">CHGG_05778</name>
</gene>
<evidence type="ECO:0000313" key="3">
    <source>
        <dbReference type="Proteomes" id="UP000001056"/>
    </source>
</evidence>
<sequence>MTIATVKRDSSPVSSRALGTWQALVGFRSNRRNRDKAGFHSRRTELSKHHRQKERWETARGGFGDASRVPSRCGDDPN</sequence>
<name>Q2H6D7_CHAGB</name>
<dbReference type="GeneID" id="4390014"/>
<feature type="region of interest" description="Disordered" evidence="1">
    <location>
        <begin position="32"/>
        <end position="78"/>
    </location>
</feature>
<dbReference type="HOGENOM" id="CLU_2621809_0_0_1"/>
<evidence type="ECO:0000256" key="1">
    <source>
        <dbReference type="SAM" id="MobiDB-lite"/>
    </source>
</evidence>
<dbReference type="RefSeq" id="XP_001221873.1">
    <property type="nucleotide sequence ID" value="XM_001221872.1"/>
</dbReference>